<evidence type="ECO:0000259" key="1">
    <source>
        <dbReference type="Pfam" id="PF12728"/>
    </source>
</evidence>
<organism evidence="2 3">
    <name type="scientific">Nocardioides oleivorans</name>
    <dbReference type="NCBI Taxonomy" id="273676"/>
    <lineage>
        <taxon>Bacteria</taxon>
        <taxon>Bacillati</taxon>
        <taxon>Actinomycetota</taxon>
        <taxon>Actinomycetes</taxon>
        <taxon>Propionibacteriales</taxon>
        <taxon>Nocardioidaceae</taxon>
        <taxon>Nocardioides</taxon>
    </lineage>
</organism>
<feature type="domain" description="Helix-turn-helix" evidence="1">
    <location>
        <begin position="4"/>
        <end position="53"/>
    </location>
</feature>
<dbReference type="EMBL" id="SDWT01000003">
    <property type="protein sequence ID" value="RYB91008.1"/>
    <property type="molecule type" value="Genomic_DNA"/>
</dbReference>
<accession>A0A4Q2RQP9</accession>
<dbReference type="SUPFAM" id="SSF46955">
    <property type="entry name" value="Putative DNA-binding domain"/>
    <property type="match status" value="1"/>
</dbReference>
<dbReference type="Gene3D" id="1.10.1660.10">
    <property type="match status" value="1"/>
</dbReference>
<evidence type="ECO:0000313" key="3">
    <source>
        <dbReference type="Proteomes" id="UP000294071"/>
    </source>
</evidence>
<dbReference type="InterPro" id="IPR041657">
    <property type="entry name" value="HTH_17"/>
</dbReference>
<keyword evidence="2" id="KW-0238">DNA-binding</keyword>
<evidence type="ECO:0000313" key="2">
    <source>
        <dbReference type="EMBL" id="RYB91008.1"/>
    </source>
</evidence>
<dbReference type="GO" id="GO:0003677">
    <property type="term" value="F:DNA binding"/>
    <property type="evidence" value="ECO:0007669"/>
    <property type="project" value="UniProtKB-KW"/>
</dbReference>
<dbReference type="InterPro" id="IPR009061">
    <property type="entry name" value="DNA-bd_dom_put_sf"/>
</dbReference>
<dbReference type="OrthoDB" id="4330189at2"/>
<keyword evidence="3" id="KW-1185">Reference proteome</keyword>
<gene>
    <name evidence="2" type="ORF">EUA93_18915</name>
</gene>
<comment type="caution">
    <text evidence="2">The sequence shown here is derived from an EMBL/GenBank/DDBJ whole genome shotgun (WGS) entry which is preliminary data.</text>
</comment>
<dbReference type="RefSeq" id="WP_129401906.1">
    <property type="nucleotide sequence ID" value="NZ_SDWT01000003.1"/>
</dbReference>
<name>A0A4Q2RQP9_9ACTN</name>
<proteinExistence type="predicted"/>
<dbReference type="Pfam" id="PF12728">
    <property type="entry name" value="HTH_17"/>
    <property type="match status" value="1"/>
</dbReference>
<dbReference type="Proteomes" id="UP000294071">
    <property type="component" value="Unassembled WGS sequence"/>
</dbReference>
<sequence>MDELLRIDAVASWLGVSENTLRYWRAQGTGPTSGRMGRHLVYRRTDVQEYIDSLFAKAVGE</sequence>
<protein>
    <submittedName>
        <fullName evidence="2">DNA-binding protein</fullName>
    </submittedName>
</protein>
<reference evidence="2 3" key="1">
    <citation type="submission" date="2019-01" db="EMBL/GenBank/DDBJ databases">
        <title>Novel species of Nocardioides.</title>
        <authorList>
            <person name="Liu Q."/>
            <person name="Xin Y.-H."/>
        </authorList>
    </citation>
    <scope>NUCLEOTIDE SEQUENCE [LARGE SCALE GENOMIC DNA]</scope>
    <source>
        <strain evidence="2 3">CGMCC 4.6882</strain>
    </source>
</reference>
<dbReference type="AlphaFoldDB" id="A0A4Q2RQP9"/>